<keyword evidence="12" id="KW-1185">Reference proteome</keyword>
<keyword evidence="3" id="KW-0732">Signal</keyword>
<dbReference type="InterPro" id="IPR039808">
    <property type="entry name" value="Cadherin"/>
</dbReference>
<dbReference type="GO" id="GO:0005509">
    <property type="term" value="F:calcium ion binding"/>
    <property type="evidence" value="ECO:0007669"/>
    <property type="project" value="UniProtKB-UniRule"/>
</dbReference>
<comment type="caution">
    <text evidence="11">The sequence shown here is derived from an EMBL/GenBank/DDBJ whole genome shotgun (WGS) entry which is preliminary data.</text>
</comment>
<evidence type="ECO:0000313" key="12">
    <source>
        <dbReference type="Proteomes" id="UP000828390"/>
    </source>
</evidence>
<dbReference type="FunFam" id="2.60.40.60:FF:000020">
    <property type="entry name" value="Dachsous cadherin-related 1b"/>
    <property type="match status" value="1"/>
</dbReference>
<dbReference type="InterPro" id="IPR002126">
    <property type="entry name" value="Cadherin-like_dom"/>
</dbReference>
<feature type="domain" description="Cadherin" evidence="10">
    <location>
        <begin position="708"/>
        <end position="821"/>
    </location>
</feature>
<feature type="transmembrane region" description="Helical" evidence="9">
    <location>
        <begin position="1047"/>
        <end position="1073"/>
    </location>
</feature>
<dbReference type="PROSITE" id="PS00232">
    <property type="entry name" value="CADHERIN_1"/>
    <property type="match status" value="3"/>
</dbReference>
<dbReference type="EMBL" id="JAIWYP010000002">
    <property type="protein sequence ID" value="KAH3864007.1"/>
    <property type="molecule type" value="Genomic_DNA"/>
</dbReference>
<dbReference type="FunFam" id="2.60.40.60:FF:000104">
    <property type="entry name" value="cadherin-23 isoform X1"/>
    <property type="match status" value="1"/>
</dbReference>
<keyword evidence="5 8" id="KW-0106">Calcium</keyword>
<dbReference type="InterPro" id="IPR020894">
    <property type="entry name" value="Cadherin_CS"/>
</dbReference>
<dbReference type="SMART" id="SM00112">
    <property type="entry name" value="CA"/>
    <property type="match status" value="7"/>
</dbReference>
<organism evidence="11 12">
    <name type="scientific">Dreissena polymorpha</name>
    <name type="common">Zebra mussel</name>
    <name type="synonym">Mytilus polymorpha</name>
    <dbReference type="NCBI Taxonomy" id="45954"/>
    <lineage>
        <taxon>Eukaryota</taxon>
        <taxon>Metazoa</taxon>
        <taxon>Spiralia</taxon>
        <taxon>Lophotrochozoa</taxon>
        <taxon>Mollusca</taxon>
        <taxon>Bivalvia</taxon>
        <taxon>Autobranchia</taxon>
        <taxon>Heteroconchia</taxon>
        <taxon>Euheterodonta</taxon>
        <taxon>Imparidentia</taxon>
        <taxon>Neoheterodontei</taxon>
        <taxon>Myida</taxon>
        <taxon>Dreissenoidea</taxon>
        <taxon>Dreissenidae</taxon>
        <taxon>Dreissena</taxon>
    </lineage>
</organism>
<keyword evidence="7 9" id="KW-0472">Membrane</keyword>
<keyword evidence="2 9" id="KW-0812">Transmembrane</keyword>
<feature type="domain" description="Cadherin" evidence="10">
    <location>
        <begin position="262"/>
        <end position="364"/>
    </location>
</feature>
<evidence type="ECO:0000259" key="10">
    <source>
        <dbReference type="PROSITE" id="PS50268"/>
    </source>
</evidence>
<dbReference type="GO" id="GO:0008013">
    <property type="term" value="F:beta-catenin binding"/>
    <property type="evidence" value="ECO:0007669"/>
    <property type="project" value="TreeGrafter"/>
</dbReference>
<dbReference type="AlphaFoldDB" id="A0A9D4LS49"/>
<feature type="domain" description="Cadherin" evidence="10">
    <location>
        <begin position="489"/>
        <end position="595"/>
    </location>
</feature>
<evidence type="ECO:0000256" key="8">
    <source>
        <dbReference type="PROSITE-ProRule" id="PRU00043"/>
    </source>
</evidence>
<feature type="domain" description="Cadherin" evidence="10">
    <location>
        <begin position="1"/>
        <end position="33"/>
    </location>
</feature>
<evidence type="ECO:0000256" key="2">
    <source>
        <dbReference type="ARBA" id="ARBA00022692"/>
    </source>
</evidence>
<dbReference type="PANTHER" id="PTHR24027">
    <property type="entry name" value="CADHERIN-23"/>
    <property type="match status" value="1"/>
</dbReference>
<dbReference type="PROSITE" id="PS50268">
    <property type="entry name" value="CADHERIN_2"/>
    <property type="match status" value="9"/>
</dbReference>
<dbReference type="Pfam" id="PF00028">
    <property type="entry name" value="Cadherin"/>
    <property type="match status" value="5"/>
</dbReference>
<accession>A0A9D4LS49</accession>
<dbReference type="GO" id="GO:0045296">
    <property type="term" value="F:cadherin binding"/>
    <property type="evidence" value="ECO:0007669"/>
    <property type="project" value="TreeGrafter"/>
</dbReference>
<evidence type="ECO:0000256" key="3">
    <source>
        <dbReference type="ARBA" id="ARBA00022729"/>
    </source>
</evidence>
<dbReference type="Proteomes" id="UP000828390">
    <property type="component" value="Unassembled WGS sequence"/>
</dbReference>
<keyword evidence="6 9" id="KW-1133">Transmembrane helix</keyword>
<comment type="subcellular location">
    <subcellularLocation>
        <location evidence="1">Membrane</location>
        <topology evidence="1">Single-pass membrane protein</topology>
    </subcellularLocation>
</comment>
<dbReference type="SUPFAM" id="SSF49313">
    <property type="entry name" value="Cadherin-like"/>
    <property type="match status" value="8"/>
</dbReference>
<reference evidence="11" key="1">
    <citation type="journal article" date="2019" name="bioRxiv">
        <title>The Genome of the Zebra Mussel, Dreissena polymorpha: A Resource for Invasive Species Research.</title>
        <authorList>
            <person name="McCartney M.A."/>
            <person name="Auch B."/>
            <person name="Kono T."/>
            <person name="Mallez S."/>
            <person name="Zhang Y."/>
            <person name="Obille A."/>
            <person name="Becker A."/>
            <person name="Abrahante J.E."/>
            <person name="Garbe J."/>
            <person name="Badalamenti J.P."/>
            <person name="Herman A."/>
            <person name="Mangelson H."/>
            <person name="Liachko I."/>
            <person name="Sullivan S."/>
            <person name="Sone E.D."/>
            <person name="Koren S."/>
            <person name="Silverstein K.A.T."/>
            <person name="Beckman K.B."/>
            <person name="Gohl D.M."/>
        </authorList>
    </citation>
    <scope>NUCLEOTIDE SEQUENCE</scope>
    <source>
        <strain evidence="11">Duluth1</strain>
        <tissue evidence="11">Whole animal</tissue>
    </source>
</reference>
<dbReference type="GO" id="GO:0016477">
    <property type="term" value="P:cell migration"/>
    <property type="evidence" value="ECO:0007669"/>
    <property type="project" value="TreeGrafter"/>
</dbReference>
<evidence type="ECO:0000256" key="1">
    <source>
        <dbReference type="ARBA" id="ARBA00004167"/>
    </source>
</evidence>
<evidence type="ECO:0000313" key="11">
    <source>
        <dbReference type="EMBL" id="KAH3864007.1"/>
    </source>
</evidence>
<gene>
    <name evidence="11" type="ORF">DPMN_027018</name>
</gene>
<feature type="domain" description="Cadherin" evidence="10">
    <location>
        <begin position="34"/>
        <end position="141"/>
    </location>
</feature>
<keyword evidence="4" id="KW-0677">Repeat</keyword>
<feature type="domain" description="Cadherin" evidence="10">
    <location>
        <begin position="142"/>
        <end position="261"/>
    </location>
</feature>
<feature type="domain" description="Cadherin" evidence="10">
    <location>
        <begin position="840"/>
        <end position="942"/>
    </location>
</feature>
<evidence type="ECO:0000256" key="7">
    <source>
        <dbReference type="ARBA" id="ARBA00023136"/>
    </source>
</evidence>
<feature type="domain" description="Cadherin" evidence="10">
    <location>
        <begin position="372"/>
        <end position="488"/>
    </location>
</feature>
<proteinExistence type="predicted"/>
<feature type="domain" description="Cadherin" evidence="10">
    <location>
        <begin position="599"/>
        <end position="707"/>
    </location>
</feature>
<protein>
    <recommendedName>
        <fullName evidence="10">Cadherin domain-containing protein</fullName>
    </recommendedName>
</protein>
<evidence type="ECO:0000256" key="6">
    <source>
        <dbReference type="ARBA" id="ARBA00022989"/>
    </source>
</evidence>
<dbReference type="PANTHER" id="PTHR24027:SF422">
    <property type="entry name" value="CADHERIN DOMAIN-CONTAINING PROTEIN"/>
    <property type="match status" value="1"/>
</dbReference>
<sequence>FVVFVSVTDGVNPPAQSRVDINVIDINDNAPVFLPDLYEKPIPETTPGGTSILELSATDTDDPTSDNGKLEYSIISGNIGGRFRVNNLGVLFTSNDAKFDYDIQRAYTMVVTVADKGTPQRSDTATVIINILDVNNRDPYVDPFLQNFEVYDNAFLGFKVGTIKAYDPDADAILRFRFNDPKQASSEEGFQVTPDVYDFRYLFRIDENNGDIYVNGSLDSKKTNIVSYGVVVTDVKAVPNQNGPGQAYIRIKPFNTQPPVFEQFQSPIYIDEEQPIGSVIISLIARDNNGIEQYQIIQQPDDFFAANPNTGAVSVVSRVDFDDARRINGSFFIVRVLDTGEPQLSATTSVSVIFRNINDNFPEFINKQTQNPVNVYSAVIDENSPNGTLVVETFAKDSDRPDANGFNVVRYFMFNDDRFDVDSLTGQIFVRLINNAVLDREQNPRILTQVIAVDNPDNNPNNAPGNQRQRVATVQVILRDVNDNPPRFSKSDYYVKIFETIGVQTDILQLFSTDADLLDFATSYYTKIPNAGDDYSDFFDVRRDSGKIYVKRGLVRNVGVYKFYVQAQDNKGTGFRTNASVTVDVQPSANSPPVWVIPPVDNMTIYVLEEQYDGMLIYDVSARDEDTGNNGIVDYSFMYNGVQTQETPDFKINRVTGMISANRTYDRETQPRYVLLLKARDRGETPLETTRFLTVVIKDVNDNRPTFTKSTEQFTVQENTDVGSRFGRVTATDPDQAPVILYKIIAGNEDNNFEIDASTGDLILVNRLDREKKSIYYLDVQAYNEKPETDYTVIRYRRAIDRSIITVKISVGDINDLAPVFLDDKYFGCVSTRSALDEHIFTAKARDLDAVGTGIVRYSLVGSGHVRQVGDKVINVFDINKKFGVVTNKVVMGNFAQQTFQVTINARDDEDVTTAESANTTGLIFVTEPSNEVQLVLTQPTSEVRLYKEQIQNILAEANDVDYVCINKIQDHVVNDQGDVTALWTDVFLSGIRHNKVINTYKPLSGVEFLNIIQREKSNRKSDFDLLYIRESKLRSSSNEVELSDNAVLVIMIIIAVLIFLVIVFCLIAFMCIRAMKREKKARLLHKTYATPSANNRRRTGRARADYL</sequence>
<dbReference type="Gene3D" id="2.60.40.60">
    <property type="entry name" value="Cadherins"/>
    <property type="match status" value="8"/>
</dbReference>
<evidence type="ECO:0000256" key="9">
    <source>
        <dbReference type="SAM" id="Phobius"/>
    </source>
</evidence>
<feature type="non-terminal residue" evidence="11">
    <location>
        <position position="1108"/>
    </location>
</feature>
<dbReference type="PRINTS" id="PR00205">
    <property type="entry name" value="CADHERIN"/>
</dbReference>
<evidence type="ECO:0000256" key="4">
    <source>
        <dbReference type="ARBA" id="ARBA00022737"/>
    </source>
</evidence>
<name>A0A9D4LS49_DREPO</name>
<dbReference type="CDD" id="cd11304">
    <property type="entry name" value="Cadherin_repeat"/>
    <property type="match status" value="8"/>
</dbReference>
<evidence type="ECO:0000256" key="5">
    <source>
        <dbReference type="ARBA" id="ARBA00022837"/>
    </source>
</evidence>
<dbReference type="GO" id="GO:0016342">
    <property type="term" value="C:catenin complex"/>
    <property type="evidence" value="ECO:0007669"/>
    <property type="project" value="TreeGrafter"/>
</dbReference>
<dbReference type="InterPro" id="IPR015919">
    <property type="entry name" value="Cadherin-like_sf"/>
</dbReference>
<reference evidence="11" key="2">
    <citation type="submission" date="2020-11" db="EMBL/GenBank/DDBJ databases">
        <authorList>
            <person name="McCartney M.A."/>
            <person name="Auch B."/>
            <person name="Kono T."/>
            <person name="Mallez S."/>
            <person name="Becker A."/>
            <person name="Gohl D.M."/>
            <person name="Silverstein K.A.T."/>
            <person name="Koren S."/>
            <person name="Bechman K.B."/>
            <person name="Herman A."/>
            <person name="Abrahante J.E."/>
            <person name="Garbe J."/>
        </authorList>
    </citation>
    <scope>NUCLEOTIDE SEQUENCE</scope>
    <source>
        <strain evidence="11">Duluth1</strain>
        <tissue evidence="11">Whole animal</tissue>
    </source>
</reference>
<dbReference type="GO" id="GO:0007156">
    <property type="term" value="P:homophilic cell adhesion via plasma membrane adhesion molecules"/>
    <property type="evidence" value="ECO:0007669"/>
    <property type="project" value="InterPro"/>
</dbReference>